<dbReference type="Pfam" id="PF05192">
    <property type="entry name" value="MutS_III"/>
    <property type="match status" value="1"/>
</dbReference>
<dbReference type="SMART" id="SM00533">
    <property type="entry name" value="MUTSd"/>
    <property type="match status" value="1"/>
</dbReference>
<evidence type="ECO:0000256" key="2">
    <source>
        <dbReference type="ARBA" id="ARBA00022840"/>
    </source>
</evidence>
<organism evidence="7 8">
    <name type="scientific">Dysgonomonas hofstadii</name>
    <dbReference type="NCBI Taxonomy" id="637886"/>
    <lineage>
        <taxon>Bacteria</taxon>
        <taxon>Pseudomonadati</taxon>
        <taxon>Bacteroidota</taxon>
        <taxon>Bacteroidia</taxon>
        <taxon>Bacteroidales</taxon>
        <taxon>Dysgonomonadaceae</taxon>
        <taxon>Dysgonomonas</taxon>
    </lineage>
</organism>
<evidence type="ECO:0000256" key="3">
    <source>
        <dbReference type="ARBA" id="ARBA00023125"/>
    </source>
</evidence>
<comment type="caution">
    <text evidence="7">The sequence shown here is derived from an EMBL/GenBank/DDBJ whole genome shotgun (WGS) entry which is preliminary data.</text>
</comment>
<dbReference type="FunFam" id="3.40.50.300:FF:001552">
    <property type="entry name" value="Mismatch repair ATPase (MutS family)"/>
    <property type="match status" value="1"/>
</dbReference>
<evidence type="ECO:0000259" key="6">
    <source>
        <dbReference type="SMART" id="SM00534"/>
    </source>
</evidence>
<feature type="transmembrane region" description="Helical" evidence="4">
    <location>
        <begin position="211"/>
        <end position="229"/>
    </location>
</feature>
<proteinExistence type="predicted"/>
<dbReference type="SUPFAM" id="SSF48334">
    <property type="entry name" value="DNA repair protein MutS, domain III"/>
    <property type="match status" value="1"/>
</dbReference>
<evidence type="ECO:0000256" key="4">
    <source>
        <dbReference type="SAM" id="Phobius"/>
    </source>
</evidence>
<dbReference type="InterPro" id="IPR007696">
    <property type="entry name" value="DNA_mismatch_repair_MutS_core"/>
</dbReference>
<keyword evidence="1" id="KW-0547">Nucleotide-binding</keyword>
<dbReference type="GO" id="GO:0030983">
    <property type="term" value="F:mismatched DNA binding"/>
    <property type="evidence" value="ECO:0007669"/>
    <property type="project" value="InterPro"/>
</dbReference>
<dbReference type="GO" id="GO:0006298">
    <property type="term" value="P:mismatch repair"/>
    <property type="evidence" value="ECO:0007669"/>
    <property type="project" value="InterPro"/>
</dbReference>
<keyword evidence="4" id="KW-0812">Transmembrane</keyword>
<dbReference type="SMART" id="SM00534">
    <property type="entry name" value="MUTSac"/>
    <property type="match status" value="1"/>
</dbReference>
<keyword evidence="4" id="KW-0472">Membrane</keyword>
<dbReference type="Pfam" id="PF00488">
    <property type="entry name" value="MutS_V"/>
    <property type="match status" value="1"/>
</dbReference>
<sequence>MTFEEVKDSYKKLAEKEKLKLSKVKKAIFQIGTLRLIIVVTCIVLSWLLWSKLIFVLAVILISIIIYLFLVKYHNKLFLKKRYCELLIENAENELKGINYDFSAFDGASELADSDHSYSVDLDMFGNHSFFQSINRSVTCFGKNRLADSLLKPYEKKEDIEAQQQAIQELTSNPRLLNHFRAIGQMTETDDLDIHYFSQQFMQTKSLAKSFWRYFIYIIPLAFAAVAVLYTSGLIPLSVVGLCWSLAFMLSLVPLKDIREKMNLFEKRIKVLDTYSQLLKILETEDFDSPLLKKLQGKIKDKESASLAIHHLKSYSNNLDQSFNILGLILLNPIFFWNIIYAIRIENWIFKHKDDISIWFKVLAKFDSLVSFSIFAYNHPDYTYPVVSDSFVLEGKDLGHPMLNRAVCVRNDVTISKQPFFLVVTGANMAGKSTYLRTIGINLTLACTGAPVCATHLKFYPYHLVTNLRTSDSLSENESYFFAELKRLKMIIDRLQSGEPLFIILDEILKGTNSEDKQKGSIALMKQLVSLNGNGIIATHDLVLGNLEKEFPDAIKNYRFEADIKDDHLSFTYKIREGVAQNMNASFLMKKMGITGL</sequence>
<dbReference type="InterPro" id="IPR000432">
    <property type="entry name" value="DNA_mismatch_repair_MutS_C"/>
</dbReference>
<feature type="domain" description="DNA mismatch repair proteins mutS family" evidence="6">
    <location>
        <begin position="419"/>
        <end position="593"/>
    </location>
</feature>
<dbReference type="GO" id="GO:0005524">
    <property type="term" value="F:ATP binding"/>
    <property type="evidence" value="ECO:0007669"/>
    <property type="project" value="UniProtKB-KW"/>
</dbReference>
<protein>
    <submittedName>
        <fullName evidence="7">DNA mismatch repair ATPase MutS</fullName>
    </submittedName>
</protein>
<evidence type="ECO:0000256" key="1">
    <source>
        <dbReference type="ARBA" id="ARBA00022741"/>
    </source>
</evidence>
<dbReference type="SUPFAM" id="SSF52540">
    <property type="entry name" value="P-loop containing nucleoside triphosphate hydrolases"/>
    <property type="match status" value="1"/>
</dbReference>
<keyword evidence="3" id="KW-0238">DNA-binding</keyword>
<dbReference type="InterPro" id="IPR045076">
    <property type="entry name" value="MutS"/>
</dbReference>
<dbReference type="GO" id="GO:0140664">
    <property type="term" value="F:ATP-dependent DNA damage sensor activity"/>
    <property type="evidence" value="ECO:0007669"/>
    <property type="project" value="InterPro"/>
</dbReference>
<dbReference type="RefSeq" id="WP_183308164.1">
    <property type="nucleotide sequence ID" value="NZ_JACIEP010000013.1"/>
</dbReference>
<dbReference type="GO" id="GO:0005829">
    <property type="term" value="C:cytosol"/>
    <property type="evidence" value="ECO:0007669"/>
    <property type="project" value="TreeGrafter"/>
</dbReference>
<reference evidence="7 8" key="1">
    <citation type="submission" date="2020-08" db="EMBL/GenBank/DDBJ databases">
        <title>Genomic Encyclopedia of Type Strains, Phase IV (KMG-IV): sequencing the most valuable type-strain genomes for metagenomic binning, comparative biology and taxonomic classification.</title>
        <authorList>
            <person name="Goeker M."/>
        </authorList>
    </citation>
    <scope>NUCLEOTIDE SEQUENCE [LARGE SCALE GENOMIC DNA]</scope>
    <source>
        <strain evidence="7 8">DSM 104969</strain>
    </source>
</reference>
<evidence type="ECO:0000313" key="8">
    <source>
        <dbReference type="Proteomes" id="UP000555103"/>
    </source>
</evidence>
<evidence type="ECO:0000259" key="5">
    <source>
        <dbReference type="SMART" id="SM00533"/>
    </source>
</evidence>
<feature type="domain" description="DNA mismatch repair protein MutS core" evidence="5">
    <location>
        <begin position="125"/>
        <end position="406"/>
    </location>
</feature>
<dbReference type="EMBL" id="JACIEP010000013">
    <property type="protein sequence ID" value="MBB4037311.1"/>
    <property type="molecule type" value="Genomic_DNA"/>
</dbReference>
<gene>
    <name evidence="7" type="ORF">GGR21_003228</name>
</gene>
<keyword evidence="2" id="KW-0067">ATP-binding</keyword>
<accession>A0A840CQJ1</accession>
<feature type="transmembrane region" description="Helical" evidence="4">
    <location>
        <begin position="27"/>
        <end position="48"/>
    </location>
</feature>
<keyword evidence="4" id="KW-1133">Transmembrane helix</keyword>
<dbReference type="InterPro" id="IPR036187">
    <property type="entry name" value="DNA_mismatch_repair_MutS_sf"/>
</dbReference>
<dbReference type="Gene3D" id="1.10.1420.10">
    <property type="match status" value="1"/>
</dbReference>
<dbReference type="Proteomes" id="UP000555103">
    <property type="component" value="Unassembled WGS sequence"/>
</dbReference>
<dbReference type="PANTHER" id="PTHR11361:SF99">
    <property type="entry name" value="DNA MISMATCH REPAIR PROTEIN"/>
    <property type="match status" value="1"/>
</dbReference>
<dbReference type="PANTHER" id="PTHR11361">
    <property type="entry name" value="DNA MISMATCH REPAIR PROTEIN MUTS FAMILY MEMBER"/>
    <property type="match status" value="1"/>
</dbReference>
<feature type="transmembrane region" description="Helical" evidence="4">
    <location>
        <begin position="235"/>
        <end position="255"/>
    </location>
</feature>
<dbReference type="Gene3D" id="3.40.50.300">
    <property type="entry name" value="P-loop containing nucleotide triphosphate hydrolases"/>
    <property type="match status" value="1"/>
</dbReference>
<keyword evidence="8" id="KW-1185">Reference proteome</keyword>
<name>A0A840CQJ1_9BACT</name>
<feature type="transmembrane region" description="Helical" evidence="4">
    <location>
        <begin position="54"/>
        <end position="73"/>
    </location>
</feature>
<feature type="transmembrane region" description="Helical" evidence="4">
    <location>
        <begin position="323"/>
        <end position="343"/>
    </location>
</feature>
<evidence type="ECO:0000313" key="7">
    <source>
        <dbReference type="EMBL" id="MBB4037311.1"/>
    </source>
</evidence>
<dbReference type="InterPro" id="IPR027417">
    <property type="entry name" value="P-loop_NTPase"/>
</dbReference>
<dbReference type="AlphaFoldDB" id="A0A840CQJ1"/>